<dbReference type="PROSITE" id="PS50929">
    <property type="entry name" value="ABC_TM1F"/>
    <property type="match status" value="2"/>
</dbReference>
<evidence type="ECO:0000259" key="11">
    <source>
        <dbReference type="PROSITE" id="PS50893"/>
    </source>
</evidence>
<dbReference type="InterPro" id="IPR017871">
    <property type="entry name" value="ABC_transporter-like_CS"/>
</dbReference>
<dbReference type="Gene3D" id="1.20.1560.10">
    <property type="entry name" value="ABC transporter type 1, transmembrane domain"/>
    <property type="match status" value="2"/>
</dbReference>
<keyword evidence="3" id="KW-0813">Transport</keyword>
<evidence type="ECO:0000313" key="13">
    <source>
        <dbReference type="EMBL" id="KAK7452643.1"/>
    </source>
</evidence>
<comment type="similarity">
    <text evidence="2">Belongs to the ABC transporter superfamily. ABCC family. Conjugate transporter (TC 3.A.1.208) subfamily.</text>
</comment>
<feature type="region of interest" description="Disordered" evidence="9">
    <location>
        <begin position="489"/>
        <end position="511"/>
    </location>
</feature>
<dbReference type="CDD" id="cd18597">
    <property type="entry name" value="ABC_6TM_YOR1_D1_like"/>
    <property type="match status" value="1"/>
</dbReference>
<keyword evidence="4 10" id="KW-0812">Transmembrane</keyword>
<dbReference type="PROSITE" id="PS00211">
    <property type="entry name" value="ABC_TRANSPORTER_1"/>
    <property type="match status" value="2"/>
</dbReference>
<dbReference type="PANTHER" id="PTHR24223">
    <property type="entry name" value="ATP-BINDING CASSETTE SUB-FAMILY C"/>
    <property type="match status" value="1"/>
</dbReference>
<evidence type="ECO:0000256" key="8">
    <source>
        <dbReference type="ARBA" id="ARBA00023136"/>
    </source>
</evidence>
<dbReference type="CDD" id="cd18606">
    <property type="entry name" value="ABC_6TM_YOR1_D2_like"/>
    <property type="match status" value="1"/>
</dbReference>
<dbReference type="InterPro" id="IPR027417">
    <property type="entry name" value="P-loop_NTPase"/>
</dbReference>
<feature type="compositionally biased region" description="Basic and acidic residues" evidence="9">
    <location>
        <begin position="792"/>
        <end position="808"/>
    </location>
</feature>
<name>A0ABR1JBF0_9AGAR</name>
<evidence type="ECO:0000256" key="7">
    <source>
        <dbReference type="ARBA" id="ARBA00022989"/>
    </source>
</evidence>
<evidence type="ECO:0000256" key="10">
    <source>
        <dbReference type="SAM" id="Phobius"/>
    </source>
</evidence>
<dbReference type="SUPFAM" id="SSF90123">
    <property type="entry name" value="ABC transporter transmembrane region"/>
    <property type="match status" value="2"/>
</dbReference>
<comment type="subcellular location">
    <subcellularLocation>
        <location evidence="1">Membrane</location>
        <topology evidence="1">Multi-pass membrane protein</topology>
    </subcellularLocation>
</comment>
<accession>A0ABR1JBF0</accession>
<keyword evidence="14" id="KW-1185">Reference proteome</keyword>
<sequence>MDTPTWASPRPWHSRVPFVSTKAPPPPTSLDDAELLPENSANWFSYLSFSWITSLLAKGYARPLEATDLYRLGPERASELYAERIVESFERRKHEADAFNQRLDEGLVHPPFHKAFWWTITGRKEAKTKQWKENARCKPSLALACNDAVFWWFWIGGFFRLVADVGTITSPLIVKAIIRFATNSHSNLLAGEPLPNIGPGVGLALGLFAVQIVIFLSNAQSYYRGYTTGVILRGALIHALFSQSLKLTSRARSAGGYTTGKLTSLISADVSRIDFCAAYFHMAFTSPVQMIICLIILCVNLGYSAVPGFAFFVLLSPVQGRITKKLFMLRKRSMVWTDSRISLLQELLGNIRLIKIFAWEIPFLQRVGKLRNTEMKFLRSRLMLRSINNALGFALPTLAAVLSVIVYALTGHPLDAAIIFSSLSLFNLLRTPLTFLPVALSSIADAYNAFQRVQDVFTAEVISEGIRVNPEQDLAVSVNNVTFTWDSLPPAKASPMPKSKNTPTSPSATTSTTLFASAKQKLSNLFTKTKPPPTLPTTTPSASTLNEKEKELATGKEKPPPSPVKDEERVFSLKNINLAIPKGQLCAIVGPVASGKSSLLQGLVGEMRRVEGTVVFGDRVGYCPQIAWIQSATIRDNITFGQPFDEEKYWEVVRDACLLPDFEMFPDGDMTEVGEKGISLSGGQKQRINIARAIYFGSKVTLFDDPFSALDAHVGKDVFENVMKKALDGTTRIVVTHALHFLPRVDYIITLHDGRIVETGTYAELMEREGTFAKFVKEFGTSGAEDDEERDEERKSDERSAGQKEKKAQPGTKLMQKEDRNVGSVSIKTPIGSFSGKKSNGFLTGLKDIILIMLSRSFPITQGTYMAIYAILGFCQAFGLFSMGAVFALFTFNASRVVHRRALKRVMHAPTSFFDTTPLGRIMNRFSKDIDTLDNVVGEAMRQFLGTMVQVIGSIILVSLVIPWFLIAIVFILLIYYWIAIFYRASAREIKRLDAVLRSSLYGHFSESISGLTTIRAYGESKRFENENAYRVNLENRAYWLSVTNQRWLSIRLDFLGSIMVFAVAIMAVGTRADISPAETGVVLSYILVVQQAFGWAVRQSAEVENNMNALERLLFYANDVEQEAPHEIPETKPAASWPTSGAIEMKDVVACYRPGLPSVLKGVNLCIHGGEHVGIVGRTGSGKSTITLTMYRTIELLSGFIKIDGVDISKIGLRDLRSSLSIIPQDPTLFSGDLRSNLDPFGQFDDARLWDALKRSYLIDVTKSEDSQSTLNGKAQGQLTLDSRIEEGGANLSVGQRSLVSLARALIKDSRIILMDEATASVDFETDHNIQNTVQSEFAGKTLLCIAHRLRTIIGYDKICVVDAGVVVEFDKPEVLMEKEGGVFRGMCERSGISLNDILLARDTRRVR</sequence>
<feature type="domain" description="ABC transmembrane type-1" evidence="12">
    <location>
        <begin position="154"/>
        <end position="445"/>
    </location>
</feature>
<feature type="region of interest" description="Disordered" evidence="9">
    <location>
        <begin position="782"/>
        <end position="822"/>
    </location>
</feature>
<evidence type="ECO:0000256" key="4">
    <source>
        <dbReference type="ARBA" id="ARBA00022692"/>
    </source>
</evidence>
<evidence type="ECO:0000256" key="5">
    <source>
        <dbReference type="ARBA" id="ARBA00022741"/>
    </source>
</evidence>
<protein>
    <recommendedName>
        <fullName evidence="15">ABC transporter</fullName>
    </recommendedName>
</protein>
<feature type="compositionally biased region" description="Low complexity" evidence="9">
    <location>
        <begin position="536"/>
        <end position="545"/>
    </location>
</feature>
<dbReference type="EMBL" id="JBANRG010000028">
    <property type="protein sequence ID" value="KAK7452643.1"/>
    <property type="molecule type" value="Genomic_DNA"/>
</dbReference>
<evidence type="ECO:0000313" key="14">
    <source>
        <dbReference type="Proteomes" id="UP001498398"/>
    </source>
</evidence>
<dbReference type="PANTHER" id="PTHR24223:SF456">
    <property type="entry name" value="MULTIDRUG RESISTANCE-ASSOCIATED PROTEIN LETHAL(2)03659"/>
    <property type="match status" value="1"/>
</dbReference>
<feature type="region of interest" description="Disordered" evidence="9">
    <location>
        <begin position="526"/>
        <end position="567"/>
    </location>
</feature>
<comment type="caution">
    <text evidence="13">The sequence shown here is derived from an EMBL/GenBank/DDBJ whole genome shotgun (WGS) entry which is preliminary data.</text>
</comment>
<dbReference type="CDD" id="cd03244">
    <property type="entry name" value="ABCC_MRP_domain2"/>
    <property type="match status" value="1"/>
</dbReference>
<dbReference type="InterPro" id="IPR050173">
    <property type="entry name" value="ABC_transporter_C-like"/>
</dbReference>
<keyword evidence="8 10" id="KW-0472">Membrane</keyword>
<evidence type="ECO:0008006" key="15">
    <source>
        <dbReference type="Google" id="ProtNLM"/>
    </source>
</evidence>
<dbReference type="InterPro" id="IPR036640">
    <property type="entry name" value="ABC1_TM_sf"/>
</dbReference>
<gene>
    <name evidence="13" type="ORF">VKT23_012042</name>
</gene>
<dbReference type="SMART" id="SM00382">
    <property type="entry name" value="AAA"/>
    <property type="match status" value="2"/>
</dbReference>
<dbReference type="InterPro" id="IPR003439">
    <property type="entry name" value="ABC_transporter-like_ATP-bd"/>
</dbReference>
<evidence type="ECO:0000256" key="6">
    <source>
        <dbReference type="ARBA" id="ARBA00022840"/>
    </source>
</evidence>
<keyword evidence="6" id="KW-0067">ATP-binding</keyword>
<keyword evidence="7 10" id="KW-1133">Transmembrane helix</keyword>
<feature type="transmembrane region" description="Helical" evidence="10">
    <location>
        <begin position="951"/>
        <end position="979"/>
    </location>
</feature>
<dbReference type="Gene3D" id="3.40.50.300">
    <property type="entry name" value="P-loop containing nucleotide triphosphate hydrolases"/>
    <property type="match status" value="2"/>
</dbReference>
<evidence type="ECO:0000259" key="12">
    <source>
        <dbReference type="PROSITE" id="PS50929"/>
    </source>
</evidence>
<evidence type="ECO:0000256" key="3">
    <source>
        <dbReference type="ARBA" id="ARBA00022448"/>
    </source>
</evidence>
<feature type="compositionally biased region" description="Basic and acidic residues" evidence="9">
    <location>
        <begin position="546"/>
        <end position="567"/>
    </location>
</feature>
<feature type="domain" description="ABC transporter" evidence="11">
    <location>
        <begin position="547"/>
        <end position="778"/>
    </location>
</feature>
<dbReference type="InterPro" id="IPR011527">
    <property type="entry name" value="ABC1_TM_dom"/>
</dbReference>
<evidence type="ECO:0000256" key="9">
    <source>
        <dbReference type="SAM" id="MobiDB-lite"/>
    </source>
</evidence>
<feature type="transmembrane region" description="Helical" evidence="10">
    <location>
        <begin position="387"/>
        <end position="409"/>
    </location>
</feature>
<dbReference type="Pfam" id="PF00005">
    <property type="entry name" value="ABC_tran"/>
    <property type="match status" value="2"/>
</dbReference>
<dbReference type="InterPro" id="IPR003593">
    <property type="entry name" value="AAA+_ATPase"/>
</dbReference>
<keyword evidence="5" id="KW-0547">Nucleotide-binding</keyword>
<feature type="transmembrane region" description="Helical" evidence="10">
    <location>
        <begin position="866"/>
        <end position="892"/>
    </location>
</feature>
<feature type="domain" description="ABC transporter" evidence="11">
    <location>
        <begin position="1144"/>
        <end position="1390"/>
    </location>
</feature>
<dbReference type="PROSITE" id="PS50893">
    <property type="entry name" value="ABC_TRANSPORTER_2"/>
    <property type="match status" value="2"/>
</dbReference>
<dbReference type="CDD" id="cd03250">
    <property type="entry name" value="ABCC_MRP_domain1"/>
    <property type="match status" value="1"/>
</dbReference>
<organism evidence="13 14">
    <name type="scientific">Marasmiellus scandens</name>
    <dbReference type="NCBI Taxonomy" id="2682957"/>
    <lineage>
        <taxon>Eukaryota</taxon>
        <taxon>Fungi</taxon>
        <taxon>Dikarya</taxon>
        <taxon>Basidiomycota</taxon>
        <taxon>Agaricomycotina</taxon>
        <taxon>Agaricomycetes</taxon>
        <taxon>Agaricomycetidae</taxon>
        <taxon>Agaricales</taxon>
        <taxon>Marasmiineae</taxon>
        <taxon>Omphalotaceae</taxon>
        <taxon>Marasmiellus</taxon>
    </lineage>
</organism>
<feature type="transmembrane region" description="Helical" evidence="10">
    <location>
        <begin position="197"/>
        <end position="216"/>
    </location>
</feature>
<dbReference type="SUPFAM" id="SSF52540">
    <property type="entry name" value="P-loop containing nucleoside triphosphate hydrolases"/>
    <property type="match status" value="2"/>
</dbReference>
<feature type="transmembrane region" description="Helical" evidence="10">
    <location>
        <begin position="141"/>
        <end position="162"/>
    </location>
</feature>
<evidence type="ECO:0000256" key="1">
    <source>
        <dbReference type="ARBA" id="ARBA00004141"/>
    </source>
</evidence>
<dbReference type="Proteomes" id="UP001498398">
    <property type="component" value="Unassembled WGS sequence"/>
</dbReference>
<feature type="domain" description="ABC transmembrane type-1" evidence="12">
    <location>
        <begin position="846"/>
        <end position="1106"/>
    </location>
</feature>
<reference evidence="13 14" key="1">
    <citation type="submission" date="2024-01" db="EMBL/GenBank/DDBJ databases">
        <title>A draft genome for the cacao thread blight pathogen Marasmiellus scandens.</title>
        <authorList>
            <person name="Baruah I.K."/>
            <person name="Leung J."/>
            <person name="Bukari Y."/>
            <person name="Amoako-Attah I."/>
            <person name="Meinhardt L.W."/>
            <person name="Bailey B.A."/>
            <person name="Cohen S.P."/>
        </authorList>
    </citation>
    <scope>NUCLEOTIDE SEQUENCE [LARGE SCALE GENOMIC DNA]</scope>
    <source>
        <strain evidence="13 14">GH-19</strain>
    </source>
</reference>
<evidence type="ECO:0000256" key="2">
    <source>
        <dbReference type="ARBA" id="ARBA00009726"/>
    </source>
</evidence>
<dbReference type="Pfam" id="PF00664">
    <property type="entry name" value="ABC_membrane"/>
    <property type="match status" value="2"/>
</dbReference>
<feature type="transmembrane region" description="Helical" evidence="10">
    <location>
        <begin position="288"/>
        <end position="315"/>
    </location>
</feature>
<proteinExistence type="inferred from homology"/>